<organism evidence="1">
    <name type="scientific">Nothobranchius rachovii</name>
    <name type="common">bluefin notho</name>
    <dbReference type="NCBI Taxonomy" id="451742"/>
    <lineage>
        <taxon>Eukaryota</taxon>
        <taxon>Metazoa</taxon>
        <taxon>Chordata</taxon>
        <taxon>Craniata</taxon>
        <taxon>Vertebrata</taxon>
        <taxon>Euteleostomi</taxon>
        <taxon>Actinopterygii</taxon>
        <taxon>Neopterygii</taxon>
        <taxon>Teleostei</taxon>
        <taxon>Neoteleostei</taxon>
        <taxon>Acanthomorphata</taxon>
        <taxon>Ovalentaria</taxon>
        <taxon>Atherinomorphae</taxon>
        <taxon>Cyprinodontiformes</taxon>
        <taxon>Nothobranchiidae</taxon>
        <taxon>Nothobranchius</taxon>
    </lineage>
</organism>
<gene>
    <name evidence="1" type="primary">Nfu_g_1_003775</name>
</gene>
<sequence>LLRLTSTASPSGTTSVLPEPDQFLQGTLLPGLTIEFTARRANAENLSTCERKPFFMSICCI</sequence>
<dbReference type="AlphaFoldDB" id="A0A1A8PPL6"/>
<name>A0A1A8PPL6_9TELE</name>
<dbReference type="EMBL" id="HAEH01007956">
    <property type="protein sequence ID" value="SBR83221.1"/>
    <property type="molecule type" value="Transcribed_RNA"/>
</dbReference>
<evidence type="ECO:0000313" key="1">
    <source>
        <dbReference type="EMBL" id="SBR83221.1"/>
    </source>
</evidence>
<reference evidence="1" key="1">
    <citation type="submission" date="2016-05" db="EMBL/GenBank/DDBJ databases">
        <authorList>
            <person name="Lavstsen T."/>
            <person name="Jespersen J.S."/>
        </authorList>
    </citation>
    <scope>NUCLEOTIDE SEQUENCE</scope>
    <source>
        <tissue evidence="1">Brain</tissue>
    </source>
</reference>
<protein>
    <submittedName>
        <fullName evidence="1">Uncharacterized protein</fullName>
    </submittedName>
</protein>
<proteinExistence type="predicted"/>
<feature type="non-terminal residue" evidence="1">
    <location>
        <position position="61"/>
    </location>
</feature>
<feature type="non-terminal residue" evidence="1">
    <location>
        <position position="1"/>
    </location>
</feature>
<accession>A0A1A8PPL6</accession>
<reference evidence="1" key="2">
    <citation type="submission" date="2016-06" db="EMBL/GenBank/DDBJ databases">
        <title>The genome of a short-lived fish provides insights into sex chromosome evolution and the genetic control of aging.</title>
        <authorList>
            <person name="Reichwald K."/>
            <person name="Felder M."/>
            <person name="Petzold A."/>
            <person name="Koch P."/>
            <person name="Groth M."/>
            <person name="Platzer M."/>
        </authorList>
    </citation>
    <scope>NUCLEOTIDE SEQUENCE</scope>
    <source>
        <tissue evidence="1">Brain</tissue>
    </source>
</reference>